<evidence type="ECO:0000259" key="5">
    <source>
        <dbReference type="SMART" id="SM00849"/>
    </source>
</evidence>
<feature type="domain" description="Metallo-beta-lactamase" evidence="5">
    <location>
        <begin position="42"/>
        <end position="257"/>
    </location>
</feature>
<dbReference type="AlphaFoldDB" id="A0A1M5KJY7"/>
<evidence type="ECO:0000256" key="3">
    <source>
        <dbReference type="ARBA" id="ARBA00022801"/>
    </source>
</evidence>
<accession>A0A1M5KJY7</accession>
<dbReference type="InterPro" id="IPR001279">
    <property type="entry name" value="Metallo-B-lactamas"/>
</dbReference>
<dbReference type="GO" id="GO:0016787">
    <property type="term" value="F:hydrolase activity"/>
    <property type="evidence" value="ECO:0007669"/>
    <property type="project" value="UniProtKB-KW"/>
</dbReference>
<dbReference type="InterPro" id="IPR036866">
    <property type="entry name" value="RibonucZ/Hydroxyglut_hydro"/>
</dbReference>
<gene>
    <name evidence="6" type="ORF">BC624_102288</name>
    <name evidence="7" type="ORF">SAMN05443373_102288</name>
</gene>
<evidence type="ECO:0000256" key="4">
    <source>
        <dbReference type="ARBA" id="ARBA00022833"/>
    </source>
</evidence>
<keyword evidence="3" id="KW-0378">Hydrolase</keyword>
<dbReference type="PANTHER" id="PTHR42978:SF6">
    <property type="entry name" value="QUORUM-QUENCHING LACTONASE YTNP-RELATED"/>
    <property type="match status" value="1"/>
</dbReference>
<dbReference type="CDD" id="cd16281">
    <property type="entry name" value="metallo-hydrolase-like_MBL-fold"/>
    <property type="match status" value="1"/>
</dbReference>
<dbReference type="Proteomes" id="UP000184384">
    <property type="component" value="Unassembled WGS sequence"/>
</dbReference>
<evidence type="ECO:0000313" key="6">
    <source>
        <dbReference type="EMBL" id="PRZ26322.1"/>
    </source>
</evidence>
<reference evidence="8" key="1">
    <citation type="submission" date="2016-11" db="EMBL/GenBank/DDBJ databases">
        <authorList>
            <person name="Varghese N."/>
            <person name="Submissions S."/>
        </authorList>
    </citation>
    <scope>NUCLEOTIDE SEQUENCE [LARGE SCALE GENOMIC DNA]</scope>
    <source>
        <strain evidence="8">DSM 19729</strain>
    </source>
</reference>
<reference evidence="7" key="2">
    <citation type="submission" date="2016-11" db="EMBL/GenBank/DDBJ databases">
        <authorList>
            <person name="Jaros S."/>
            <person name="Januszkiewicz K."/>
            <person name="Wedrychowicz H."/>
        </authorList>
    </citation>
    <scope>NUCLEOTIDE SEQUENCE [LARGE SCALE GENOMIC DNA]</scope>
    <source>
        <strain evidence="7">DSM 19729</strain>
    </source>
</reference>
<dbReference type="InterPro" id="IPR051013">
    <property type="entry name" value="MBL_superfamily_lactonases"/>
</dbReference>
<protein>
    <submittedName>
        <fullName evidence="7">Glyoxylase, beta-lactamase superfamily II</fullName>
    </submittedName>
    <submittedName>
        <fullName evidence="6">Glyoxylase-like metal-dependent hydrolase (Beta-lactamase superfamily II)</fullName>
    </submittedName>
</protein>
<evidence type="ECO:0000313" key="8">
    <source>
        <dbReference type="Proteomes" id="UP000184384"/>
    </source>
</evidence>
<dbReference type="PANTHER" id="PTHR42978">
    <property type="entry name" value="QUORUM-QUENCHING LACTONASE YTNP-RELATED-RELATED"/>
    <property type="match status" value="1"/>
</dbReference>
<dbReference type="EMBL" id="FQWO01000002">
    <property type="protein sequence ID" value="SHG53038.1"/>
    <property type="molecule type" value="Genomic_DNA"/>
</dbReference>
<proteinExistence type="inferred from homology"/>
<organism evidence="7 8">
    <name type="scientific">Flavobacterium granuli</name>
    <dbReference type="NCBI Taxonomy" id="280093"/>
    <lineage>
        <taxon>Bacteria</taxon>
        <taxon>Pseudomonadati</taxon>
        <taxon>Bacteroidota</taxon>
        <taxon>Flavobacteriia</taxon>
        <taxon>Flavobacteriales</taxon>
        <taxon>Flavobacteriaceae</taxon>
        <taxon>Flavobacterium</taxon>
    </lineage>
</organism>
<dbReference type="RefSeq" id="WP_072940615.1">
    <property type="nucleotide sequence ID" value="NZ_FQWO01000002.1"/>
</dbReference>
<dbReference type="EMBL" id="PVUB01000002">
    <property type="protein sequence ID" value="PRZ26322.1"/>
    <property type="molecule type" value="Genomic_DNA"/>
</dbReference>
<evidence type="ECO:0000256" key="2">
    <source>
        <dbReference type="ARBA" id="ARBA00022723"/>
    </source>
</evidence>
<comment type="similarity">
    <text evidence="1">Belongs to the metallo-beta-lactamase superfamily.</text>
</comment>
<dbReference type="SMART" id="SM00849">
    <property type="entry name" value="Lactamase_B"/>
    <property type="match status" value="1"/>
</dbReference>
<evidence type="ECO:0000256" key="1">
    <source>
        <dbReference type="ARBA" id="ARBA00007749"/>
    </source>
</evidence>
<dbReference type="OrthoDB" id="9802897at2"/>
<evidence type="ECO:0000313" key="9">
    <source>
        <dbReference type="Proteomes" id="UP000237771"/>
    </source>
</evidence>
<dbReference type="GO" id="GO:0046872">
    <property type="term" value="F:metal ion binding"/>
    <property type="evidence" value="ECO:0007669"/>
    <property type="project" value="UniProtKB-KW"/>
</dbReference>
<keyword evidence="4" id="KW-0862">Zinc</keyword>
<reference evidence="6 9" key="3">
    <citation type="submission" date="2018-03" db="EMBL/GenBank/DDBJ databases">
        <title>Genomic Encyclopedia of Archaeal and Bacterial Type Strains, Phase II (KMG-II): from individual species to whole genera.</title>
        <authorList>
            <person name="Goeker M."/>
        </authorList>
    </citation>
    <scope>NUCLEOTIDE SEQUENCE [LARGE SCALE GENOMIC DNA]</scope>
    <source>
        <strain evidence="6 9">DSM 17797</strain>
    </source>
</reference>
<sequence length="286" mass="32833">MKLYPIETGNFKLDGGAMFGVVPKTIWNKTNPADENNLIDIAARCLLIEDGNRLILIDTGMGNKQSEKFFGYYSLWGSHSMDKSLAKYGFHRDDITDVFMTHLHFDHCGGSVQWNKDKTGYEPAFKNAKFWSNENHWEWATKPNPREKASFLTENILPMQESGQLHFIKRPEADFLEQSELGFSIFFVDGHTEKQMIPHIQYKDKTIVFCADLLATAGHIPVPYVMGYDTRPLLTMPEKTKFLNAAADNNYYLFLEHDAHNEIITVQHTEKGVRLKEVFGCEEILT</sequence>
<dbReference type="STRING" id="280093.SAMN05443373_102288"/>
<keyword evidence="2" id="KW-0479">Metal-binding</keyword>
<dbReference type="SUPFAM" id="SSF56281">
    <property type="entry name" value="Metallo-hydrolase/oxidoreductase"/>
    <property type="match status" value="1"/>
</dbReference>
<dbReference type="Pfam" id="PF00753">
    <property type="entry name" value="Lactamase_B"/>
    <property type="match status" value="1"/>
</dbReference>
<dbReference type="Proteomes" id="UP000237771">
    <property type="component" value="Unassembled WGS sequence"/>
</dbReference>
<name>A0A1M5KJY7_9FLAO</name>
<keyword evidence="9" id="KW-1185">Reference proteome</keyword>
<evidence type="ECO:0000313" key="7">
    <source>
        <dbReference type="EMBL" id="SHG53038.1"/>
    </source>
</evidence>
<dbReference type="Gene3D" id="3.60.15.10">
    <property type="entry name" value="Ribonuclease Z/Hydroxyacylglutathione hydrolase-like"/>
    <property type="match status" value="1"/>
</dbReference>